<evidence type="ECO:0000313" key="8">
    <source>
        <dbReference type="EMBL" id="GAA3678777.1"/>
    </source>
</evidence>
<comment type="caution">
    <text evidence="8">The sequence shown here is derived from an EMBL/GenBank/DDBJ whole genome shotgun (WGS) entry which is preliminary data.</text>
</comment>
<organism evidence="8 9">
    <name type="scientific">Arthrobacter ginkgonis</name>
    <dbReference type="NCBI Taxonomy" id="1630594"/>
    <lineage>
        <taxon>Bacteria</taxon>
        <taxon>Bacillati</taxon>
        <taxon>Actinomycetota</taxon>
        <taxon>Actinomycetes</taxon>
        <taxon>Micrococcales</taxon>
        <taxon>Micrococcaceae</taxon>
        <taxon>Arthrobacter</taxon>
    </lineage>
</organism>
<dbReference type="InterPro" id="IPR013525">
    <property type="entry name" value="ABC2_TM"/>
</dbReference>
<feature type="transmembrane region" description="Helical" evidence="6">
    <location>
        <begin position="605"/>
        <end position="625"/>
    </location>
</feature>
<keyword evidence="3 6" id="KW-1133">Transmembrane helix</keyword>
<evidence type="ECO:0000256" key="3">
    <source>
        <dbReference type="ARBA" id="ARBA00022989"/>
    </source>
</evidence>
<dbReference type="Pfam" id="PF12698">
    <property type="entry name" value="ABC2_membrane_3"/>
    <property type="match status" value="1"/>
</dbReference>
<feature type="transmembrane region" description="Helical" evidence="6">
    <location>
        <begin position="677"/>
        <end position="700"/>
    </location>
</feature>
<evidence type="ECO:0000259" key="7">
    <source>
        <dbReference type="Pfam" id="PF12698"/>
    </source>
</evidence>
<sequence length="800" mass="78583">MSSGRLPRLAVVALTLVPLLYGALYLYANWDPYSRMGEVRAALVNLDAGAARDGGDLHVGDDVTGKLLEDGSFGWVVVGSAAEAEAGVASGDYAFALTIPEDFSANLASPEDLADTRQALLSVTTNDANNYMVGTFADRLAVTVRDTVAAEVGTQTADALLAGFGDIHTKMLEASDGASELYAGTVTLSDGAADLSSGAAEADAGAQRLAEGTRQVNDGAAALADGSAAVDDGAAKARDGAASAATGAGQLSDGAARLSAGQAALVDGADALADGTGRASAGAASLADGLATLQDKTEGLPADAKALAVGAKAAAAGTEKLAPGAASVADGTEKLAAALPAQVQAMQDAGAAHVAEAVATLVGNGTLTPAQASALSAQIDANRQASAADDAKALDGLQSTLDTLATGARSVSNGAAELNEGLPRLASGTRALADSAPALADGISSAAAGSAALADGAATLDSGAAALAEGARQASAGTSALASGASDLAEGTDSLADGAATLSSGASDLASGAGTLASGTSDLSDGASTLADGTSTLAEGAQGLADGSGRVEDGAGTLSDGLSDGAGEVPALTDGQRGQAAATIGDPVAVGTTEQASAKVYGEGMAPFFLALALWIGVFALAQVMRPITRRALASNASSLKIAIGGWLPFLLLSAAQATVLYAVVLLGLGLDPAHPWMVWGLLLLTSLAFSALIQGVIAFLGTPGKLVVLVLLVLQMVSAGGTFPWETAPAPLQAAHQWLPMGYIVSGMRHLMYGADLAVMGPIVLALLGFTAFGVALSTVAVRRNKTWTLKTLHPELSS</sequence>
<feature type="domain" description="ABC-2 type transporter transmembrane" evidence="7">
    <location>
        <begin position="595"/>
        <end position="779"/>
    </location>
</feature>
<evidence type="ECO:0000256" key="5">
    <source>
        <dbReference type="SAM" id="MobiDB-lite"/>
    </source>
</evidence>
<feature type="transmembrane region" description="Helical" evidence="6">
    <location>
        <begin position="758"/>
        <end position="783"/>
    </location>
</feature>
<dbReference type="InterPro" id="IPR017500">
    <property type="entry name" value="Phage_infect_YhgE_N"/>
</dbReference>
<keyword evidence="9" id="KW-1185">Reference proteome</keyword>
<evidence type="ECO:0000256" key="1">
    <source>
        <dbReference type="ARBA" id="ARBA00004141"/>
    </source>
</evidence>
<dbReference type="Proteomes" id="UP001500752">
    <property type="component" value="Unassembled WGS sequence"/>
</dbReference>
<dbReference type="InterPro" id="IPR023908">
    <property type="entry name" value="xxxLxxG_rpt"/>
</dbReference>
<evidence type="ECO:0000256" key="2">
    <source>
        <dbReference type="ARBA" id="ARBA00022692"/>
    </source>
</evidence>
<dbReference type="Gene3D" id="1.10.287.950">
    <property type="entry name" value="Methyl-accepting chemotaxis protein"/>
    <property type="match status" value="1"/>
</dbReference>
<evidence type="ECO:0000256" key="6">
    <source>
        <dbReference type="SAM" id="Phobius"/>
    </source>
</evidence>
<gene>
    <name evidence="8" type="ORF">GCM10023081_16320</name>
</gene>
<keyword evidence="4 6" id="KW-0472">Membrane</keyword>
<dbReference type="NCBIfam" id="TIGR03062">
    <property type="entry name" value="pip_yhgE_Cterm"/>
    <property type="match status" value="1"/>
</dbReference>
<feature type="region of interest" description="Disordered" evidence="5">
    <location>
        <begin position="540"/>
        <end position="577"/>
    </location>
</feature>
<evidence type="ECO:0000256" key="4">
    <source>
        <dbReference type="ARBA" id="ARBA00023136"/>
    </source>
</evidence>
<name>A0ABP7C7A2_9MICC</name>
<reference evidence="9" key="1">
    <citation type="journal article" date="2019" name="Int. J. Syst. Evol. Microbiol.">
        <title>The Global Catalogue of Microorganisms (GCM) 10K type strain sequencing project: providing services to taxonomists for standard genome sequencing and annotation.</title>
        <authorList>
            <consortium name="The Broad Institute Genomics Platform"/>
            <consortium name="The Broad Institute Genome Sequencing Center for Infectious Disease"/>
            <person name="Wu L."/>
            <person name="Ma J."/>
        </authorList>
    </citation>
    <scope>NUCLEOTIDE SEQUENCE [LARGE SCALE GENOMIC DNA]</scope>
    <source>
        <strain evidence="9">JCM 30742</strain>
    </source>
</reference>
<dbReference type="EMBL" id="BAABEO010000009">
    <property type="protein sequence ID" value="GAA3678777.1"/>
    <property type="molecule type" value="Genomic_DNA"/>
</dbReference>
<protein>
    <recommendedName>
        <fullName evidence="7">ABC-2 type transporter transmembrane domain-containing protein</fullName>
    </recommendedName>
</protein>
<dbReference type="NCBIfam" id="TIGR03057">
    <property type="entry name" value="xxxLxxG_by_4"/>
    <property type="match status" value="8"/>
</dbReference>
<evidence type="ECO:0000313" key="9">
    <source>
        <dbReference type="Proteomes" id="UP001500752"/>
    </source>
</evidence>
<dbReference type="InterPro" id="IPR051328">
    <property type="entry name" value="T7SS_ABC-Transporter"/>
</dbReference>
<dbReference type="PANTHER" id="PTHR43077">
    <property type="entry name" value="TRANSPORT PERMEASE YVFS-RELATED"/>
    <property type="match status" value="1"/>
</dbReference>
<dbReference type="NCBIfam" id="TIGR03061">
    <property type="entry name" value="pip_yhgE_Nterm"/>
    <property type="match status" value="1"/>
</dbReference>
<comment type="subcellular location">
    <subcellularLocation>
        <location evidence="1">Membrane</location>
        <topology evidence="1">Multi-pass membrane protein</topology>
    </subcellularLocation>
</comment>
<feature type="transmembrane region" description="Helical" evidence="6">
    <location>
        <begin position="646"/>
        <end position="671"/>
    </location>
</feature>
<dbReference type="InterPro" id="IPR011049">
    <property type="entry name" value="Serralysin-like_metalloprot_C"/>
</dbReference>
<proteinExistence type="predicted"/>
<dbReference type="InterPro" id="IPR017501">
    <property type="entry name" value="Phage_infect_YhgE_C"/>
</dbReference>
<accession>A0ABP7C7A2</accession>
<keyword evidence="2 6" id="KW-0812">Transmembrane</keyword>
<dbReference type="PANTHER" id="PTHR43077:SF5">
    <property type="entry name" value="PHAGE INFECTION PROTEIN"/>
    <property type="match status" value="1"/>
</dbReference>
<dbReference type="SUPFAM" id="SSF101967">
    <property type="entry name" value="Adhesin YadA, collagen-binding domain"/>
    <property type="match status" value="1"/>
</dbReference>
<feature type="transmembrane region" description="Helical" evidence="6">
    <location>
        <begin position="707"/>
        <end position="726"/>
    </location>
</feature>